<feature type="transmembrane region" description="Helical" evidence="8">
    <location>
        <begin position="149"/>
        <end position="172"/>
    </location>
</feature>
<evidence type="ECO:0000313" key="9">
    <source>
        <dbReference type="EMBL" id="KAJ8769941.1"/>
    </source>
</evidence>
<dbReference type="CDD" id="cd17417">
    <property type="entry name" value="MFS_NPF5"/>
    <property type="match status" value="1"/>
</dbReference>
<evidence type="ECO:0000256" key="6">
    <source>
        <dbReference type="ARBA" id="ARBA00022989"/>
    </source>
</evidence>
<sequence>MAISDVSTSKSPLIEDTVDGCVDYCGRPVRRSSSGGWRSACFIIAAEVAERFAYFGIYSNLMTYLTGPLAQPTASSAENVNTWSGTATLLSLLGALVADSYLGRYRTILFSSLIYILGLGLLTLSAAMTSCQNTRSSKSCSPSQFQVTLFFLSLYLVAIGQGGHKACIQAFGADQFDGQHPKESKAKSSFFNWWYFSFSMGILFTQLVLVYIQDNVNWILGFGIPLFVMLPSVLFFLLGTRTYRFSSHGNEKNPITTSIRVLVRAVRNRITNLAKAWRKDGYLSHKSSGHLKFPDTVPSGLEDFGSMEDGNKMCIMERDVEEGKAMLRLIPIWATSLIYAIVFAQTTTFFTKQGATMDRTIISGFDIPPASLQSFIGIAIISFVPIYDRIFVPVIQNLTGKPSGITTLQRIGTGMFISTLSMVIAALVETKRLKTAEEHGMIDLPYETVPISVWWLAPQYVLCGISDVFTIIGLQEFFYSQVPRELRSVGLSLYFSVMGVGSFLSSFLISIIDRATDETGRESWFSNNLNRAHLNYFYWLLALLNAIGFTAYLCNARSYNYRREHMN</sequence>
<evidence type="ECO:0000256" key="1">
    <source>
        <dbReference type="ARBA" id="ARBA00004141"/>
    </source>
</evidence>
<feature type="transmembrane region" description="Helical" evidence="8">
    <location>
        <begin position="109"/>
        <end position="129"/>
    </location>
</feature>
<feature type="transmembrane region" description="Helical" evidence="8">
    <location>
        <begin position="536"/>
        <end position="554"/>
    </location>
</feature>
<name>A0AAV8TSK6_9ROSI</name>
<comment type="subcellular location">
    <subcellularLocation>
        <location evidence="1">Membrane</location>
        <topology evidence="1">Multi-pass membrane protein</topology>
    </subcellularLocation>
</comment>
<proteinExistence type="inferred from homology"/>
<dbReference type="GO" id="GO:0080054">
    <property type="term" value="F:low-affinity nitrate transmembrane transporter activity"/>
    <property type="evidence" value="ECO:0007669"/>
    <property type="project" value="UniProtKB-ARBA"/>
</dbReference>
<dbReference type="PANTHER" id="PTHR11654">
    <property type="entry name" value="OLIGOPEPTIDE TRANSPORTER-RELATED"/>
    <property type="match status" value="1"/>
</dbReference>
<organism evidence="9 10">
    <name type="scientific">Erythroxylum novogranatense</name>
    <dbReference type="NCBI Taxonomy" id="1862640"/>
    <lineage>
        <taxon>Eukaryota</taxon>
        <taxon>Viridiplantae</taxon>
        <taxon>Streptophyta</taxon>
        <taxon>Embryophyta</taxon>
        <taxon>Tracheophyta</taxon>
        <taxon>Spermatophyta</taxon>
        <taxon>Magnoliopsida</taxon>
        <taxon>eudicotyledons</taxon>
        <taxon>Gunneridae</taxon>
        <taxon>Pentapetalae</taxon>
        <taxon>rosids</taxon>
        <taxon>fabids</taxon>
        <taxon>Malpighiales</taxon>
        <taxon>Erythroxylaceae</taxon>
        <taxon>Erythroxylum</taxon>
    </lineage>
</organism>
<accession>A0AAV8TSK6</accession>
<dbReference type="FunFam" id="1.20.1250.20:FF:000147">
    <property type="entry name" value="Protein NRT1/ PTR family 5.10"/>
    <property type="match status" value="1"/>
</dbReference>
<dbReference type="GO" id="GO:0071916">
    <property type="term" value="F:dipeptide transmembrane transporter activity"/>
    <property type="evidence" value="ECO:0007669"/>
    <property type="project" value="InterPro"/>
</dbReference>
<evidence type="ECO:0008006" key="11">
    <source>
        <dbReference type="Google" id="ProtNLM"/>
    </source>
</evidence>
<dbReference type="InterPro" id="IPR018456">
    <property type="entry name" value="PTR2_symporter_CS"/>
</dbReference>
<evidence type="ECO:0000313" key="10">
    <source>
        <dbReference type="Proteomes" id="UP001159364"/>
    </source>
</evidence>
<keyword evidence="3" id="KW-0813">Transport</keyword>
<dbReference type="Proteomes" id="UP001159364">
    <property type="component" value="Linkage Group LG03"/>
</dbReference>
<feature type="transmembrane region" description="Helical" evidence="8">
    <location>
        <begin position="193"/>
        <end position="212"/>
    </location>
</feature>
<dbReference type="AlphaFoldDB" id="A0AAV8TSK6"/>
<evidence type="ECO:0000256" key="5">
    <source>
        <dbReference type="ARBA" id="ARBA00022692"/>
    </source>
</evidence>
<dbReference type="InterPro" id="IPR044739">
    <property type="entry name" value="NRT1/PTR"/>
</dbReference>
<feature type="transmembrane region" description="Helical" evidence="8">
    <location>
        <begin position="325"/>
        <end position="350"/>
    </location>
</feature>
<dbReference type="EMBL" id="JAIWQS010000003">
    <property type="protein sequence ID" value="KAJ8769941.1"/>
    <property type="molecule type" value="Genomic_DNA"/>
</dbReference>
<reference evidence="9 10" key="1">
    <citation type="submission" date="2021-09" db="EMBL/GenBank/DDBJ databases">
        <title>Genomic insights and catalytic innovation underlie evolution of tropane alkaloids biosynthesis.</title>
        <authorList>
            <person name="Wang Y.-J."/>
            <person name="Tian T."/>
            <person name="Huang J.-P."/>
            <person name="Huang S.-X."/>
        </authorList>
    </citation>
    <scope>NUCLEOTIDE SEQUENCE [LARGE SCALE GENOMIC DNA]</scope>
    <source>
        <strain evidence="9">KIB-2018</strain>
        <tissue evidence="9">Leaf</tissue>
    </source>
</reference>
<dbReference type="InterPro" id="IPR000109">
    <property type="entry name" value="POT_fam"/>
</dbReference>
<keyword evidence="4" id="KW-0597">Phosphoprotein</keyword>
<dbReference type="InterPro" id="IPR036259">
    <property type="entry name" value="MFS_trans_sf"/>
</dbReference>
<evidence type="ECO:0000256" key="2">
    <source>
        <dbReference type="ARBA" id="ARBA00005982"/>
    </source>
</evidence>
<dbReference type="GO" id="GO:0042937">
    <property type="term" value="F:tripeptide transmembrane transporter activity"/>
    <property type="evidence" value="ECO:0007669"/>
    <property type="project" value="InterPro"/>
</dbReference>
<comment type="similarity">
    <text evidence="2">Belongs to the major facilitator superfamily. Proton-dependent oligopeptide transporter (POT/PTR) (TC 2.A.17) family.</text>
</comment>
<dbReference type="PROSITE" id="PS01022">
    <property type="entry name" value="PTR2_1"/>
    <property type="match status" value="1"/>
</dbReference>
<dbReference type="Gene3D" id="1.20.1250.20">
    <property type="entry name" value="MFS general substrate transporter like domains"/>
    <property type="match status" value="1"/>
</dbReference>
<keyword evidence="6 8" id="KW-1133">Transmembrane helix</keyword>
<gene>
    <name evidence="9" type="ORF">K2173_009023</name>
</gene>
<dbReference type="Pfam" id="PF00854">
    <property type="entry name" value="PTR2"/>
    <property type="match status" value="1"/>
</dbReference>
<evidence type="ECO:0000256" key="4">
    <source>
        <dbReference type="ARBA" id="ARBA00022553"/>
    </source>
</evidence>
<feature type="transmembrane region" description="Helical" evidence="8">
    <location>
        <begin position="491"/>
        <end position="512"/>
    </location>
</feature>
<evidence type="ECO:0000256" key="3">
    <source>
        <dbReference type="ARBA" id="ARBA00022448"/>
    </source>
</evidence>
<evidence type="ECO:0000256" key="7">
    <source>
        <dbReference type="ARBA" id="ARBA00023136"/>
    </source>
</evidence>
<feature type="transmembrane region" description="Helical" evidence="8">
    <location>
        <begin position="370"/>
        <end position="387"/>
    </location>
</feature>
<keyword evidence="5 8" id="KW-0812">Transmembrane</keyword>
<evidence type="ECO:0000256" key="8">
    <source>
        <dbReference type="SAM" id="Phobius"/>
    </source>
</evidence>
<keyword evidence="7 8" id="KW-0472">Membrane</keyword>
<dbReference type="SUPFAM" id="SSF103473">
    <property type="entry name" value="MFS general substrate transporter"/>
    <property type="match status" value="1"/>
</dbReference>
<feature type="transmembrane region" description="Helical" evidence="8">
    <location>
        <begin position="459"/>
        <end position="479"/>
    </location>
</feature>
<feature type="transmembrane region" description="Helical" evidence="8">
    <location>
        <begin position="218"/>
        <end position="238"/>
    </location>
</feature>
<comment type="caution">
    <text evidence="9">The sequence shown here is derived from an EMBL/GenBank/DDBJ whole genome shotgun (WGS) entry which is preliminary data.</text>
</comment>
<protein>
    <recommendedName>
        <fullName evidence="11">NPF family transporter</fullName>
    </recommendedName>
</protein>
<dbReference type="GO" id="GO:0009705">
    <property type="term" value="C:plant-type vacuole membrane"/>
    <property type="evidence" value="ECO:0007669"/>
    <property type="project" value="UniProtKB-ARBA"/>
</dbReference>
<keyword evidence="10" id="KW-1185">Reference proteome</keyword>
<feature type="transmembrane region" description="Helical" evidence="8">
    <location>
        <begin position="408"/>
        <end position="428"/>
    </location>
</feature>